<dbReference type="PATRIC" id="fig|1447263.3.peg.169"/>
<dbReference type="SUPFAM" id="SSF46955">
    <property type="entry name" value="Putative DNA-binding domain"/>
    <property type="match status" value="1"/>
</dbReference>
<dbReference type="InterPro" id="IPR010260">
    <property type="entry name" value="AlpA"/>
</dbReference>
<proteinExistence type="predicted"/>
<sequence>MGNFLRIKDVMKKTGIAKSTIWLWVSESKFPKPIKLSPRITIWEEEKISAWMKERL</sequence>
<dbReference type="PANTHER" id="PTHR36154:SF1">
    <property type="entry name" value="DNA-BINDING TRANSCRIPTIONAL ACTIVATOR ALPA"/>
    <property type="match status" value="1"/>
</dbReference>
<evidence type="ECO:0000313" key="1">
    <source>
        <dbReference type="EMBL" id="KLE11467.1"/>
    </source>
</evidence>
<dbReference type="InterPro" id="IPR052931">
    <property type="entry name" value="Prophage_regulatory_activator"/>
</dbReference>
<dbReference type="Pfam" id="PF05930">
    <property type="entry name" value="Phage_AlpA"/>
    <property type="match status" value="1"/>
</dbReference>
<name>A0A0G9KXZ1_9BACT</name>
<organism evidence="1 2">
    <name type="scientific">Aliarcobacter butzleri L355</name>
    <dbReference type="NCBI Taxonomy" id="1447263"/>
    <lineage>
        <taxon>Bacteria</taxon>
        <taxon>Pseudomonadati</taxon>
        <taxon>Campylobacterota</taxon>
        <taxon>Epsilonproteobacteria</taxon>
        <taxon>Campylobacterales</taxon>
        <taxon>Arcobacteraceae</taxon>
        <taxon>Aliarcobacter</taxon>
    </lineage>
</organism>
<protein>
    <submittedName>
        <fullName evidence="1">AlpA family transcriptional regulator</fullName>
    </submittedName>
</protein>
<dbReference type="Gene3D" id="1.10.238.160">
    <property type="match status" value="1"/>
</dbReference>
<reference evidence="1 2" key="1">
    <citation type="submission" date="2014-01" db="EMBL/GenBank/DDBJ databases">
        <title>Development of a Comparative Genomic Fingerprinting Assay for High Resolution Genotyping of Arcobacter butzleri.</title>
        <authorList>
            <person name="Webb A.L."/>
            <person name="Inglis G.D."/>
            <person name="Kruczkiewicz P."/>
            <person name="Selinger L.B."/>
            <person name="Taboada E.N."/>
        </authorList>
    </citation>
    <scope>NUCLEOTIDE SEQUENCE [LARGE SCALE GENOMIC DNA]</scope>
    <source>
        <strain evidence="1 2">L355</strain>
    </source>
</reference>
<comment type="caution">
    <text evidence="1">The sequence shown here is derived from an EMBL/GenBank/DDBJ whole genome shotgun (WGS) entry which is preliminary data.</text>
</comment>
<accession>A0A0G9KXZ1</accession>
<evidence type="ECO:0000313" key="2">
    <source>
        <dbReference type="Proteomes" id="UP000035154"/>
    </source>
</evidence>
<dbReference type="AlphaFoldDB" id="A0A0G9KXZ1"/>
<dbReference type="Proteomes" id="UP000035154">
    <property type="component" value="Unassembled WGS sequence"/>
</dbReference>
<dbReference type="EMBL" id="JAIW01000009">
    <property type="protein sequence ID" value="KLE11467.1"/>
    <property type="molecule type" value="Genomic_DNA"/>
</dbReference>
<dbReference type="RefSeq" id="WP_052943078.1">
    <property type="nucleotide sequence ID" value="NZ_JAIW01000009.1"/>
</dbReference>
<dbReference type="InterPro" id="IPR009061">
    <property type="entry name" value="DNA-bd_dom_put_sf"/>
</dbReference>
<gene>
    <name evidence="1" type="ORF">AF80_00915</name>
</gene>
<dbReference type="PANTHER" id="PTHR36154">
    <property type="entry name" value="DNA-BINDING TRANSCRIPTIONAL ACTIVATOR ALPA"/>
    <property type="match status" value="1"/>
</dbReference>